<organism evidence="1 2">
    <name type="scientific">Pristionchus mayeri</name>
    <dbReference type="NCBI Taxonomy" id="1317129"/>
    <lineage>
        <taxon>Eukaryota</taxon>
        <taxon>Metazoa</taxon>
        <taxon>Ecdysozoa</taxon>
        <taxon>Nematoda</taxon>
        <taxon>Chromadorea</taxon>
        <taxon>Rhabditida</taxon>
        <taxon>Rhabditina</taxon>
        <taxon>Diplogasteromorpha</taxon>
        <taxon>Diplogasteroidea</taxon>
        <taxon>Neodiplogasteridae</taxon>
        <taxon>Pristionchus</taxon>
    </lineage>
</organism>
<feature type="non-terminal residue" evidence="1">
    <location>
        <position position="1"/>
    </location>
</feature>
<comment type="caution">
    <text evidence="1">The sequence shown here is derived from an EMBL/GenBank/DDBJ whole genome shotgun (WGS) entry which is preliminary data.</text>
</comment>
<accession>A0AAN5IDQ0</accession>
<proteinExistence type="predicted"/>
<protein>
    <submittedName>
        <fullName evidence="1">Uncharacterized protein</fullName>
    </submittedName>
</protein>
<reference evidence="2" key="1">
    <citation type="submission" date="2022-10" db="EMBL/GenBank/DDBJ databases">
        <title>Genome assembly of Pristionchus species.</title>
        <authorList>
            <person name="Yoshida K."/>
            <person name="Sommer R.J."/>
        </authorList>
    </citation>
    <scope>NUCLEOTIDE SEQUENCE [LARGE SCALE GENOMIC DNA]</scope>
    <source>
        <strain evidence="2">RS5460</strain>
    </source>
</reference>
<sequence length="83" mass="9433">FQLLHDEILGEIICQTSPIENAGVIDQEIESILADDGRNLGYRFCYRFVADEFQLDEMQLLTVDRLEVLGVVDVPRCGDHNAH</sequence>
<evidence type="ECO:0000313" key="1">
    <source>
        <dbReference type="EMBL" id="GMR62532.1"/>
    </source>
</evidence>
<evidence type="ECO:0000313" key="2">
    <source>
        <dbReference type="Proteomes" id="UP001328107"/>
    </source>
</evidence>
<keyword evidence="2" id="KW-1185">Reference proteome</keyword>
<gene>
    <name evidence="1" type="ORF">PMAYCL1PPCAC_32727</name>
</gene>
<dbReference type="Proteomes" id="UP001328107">
    <property type="component" value="Unassembled WGS sequence"/>
</dbReference>
<name>A0AAN5IDQ0_9BILA</name>
<dbReference type="AlphaFoldDB" id="A0AAN5IDQ0"/>
<dbReference type="EMBL" id="BTRK01000006">
    <property type="protein sequence ID" value="GMR62532.1"/>
    <property type="molecule type" value="Genomic_DNA"/>
</dbReference>